<evidence type="ECO:0000313" key="3">
    <source>
        <dbReference type="EMBL" id="RVW67843.1"/>
    </source>
</evidence>
<dbReference type="AlphaFoldDB" id="A0A438G6J7"/>
<protein>
    <submittedName>
        <fullName evidence="3">Uncharacterized protein</fullName>
    </submittedName>
</protein>
<evidence type="ECO:0000256" key="1">
    <source>
        <dbReference type="SAM" id="Coils"/>
    </source>
</evidence>
<accession>A0A438G6J7</accession>
<feature type="compositionally biased region" description="Basic and acidic residues" evidence="2">
    <location>
        <begin position="16"/>
        <end position="30"/>
    </location>
</feature>
<dbReference type="EMBL" id="QGNW01000563">
    <property type="protein sequence ID" value="RVW67843.1"/>
    <property type="molecule type" value="Genomic_DNA"/>
</dbReference>
<evidence type="ECO:0000256" key="2">
    <source>
        <dbReference type="SAM" id="MobiDB-lite"/>
    </source>
</evidence>
<comment type="caution">
    <text evidence="3">The sequence shown here is derived from an EMBL/GenBank/DDBJ whole genome shotgun (WGS) entry which is preliminary data.</text>
</comment>
<organism evidence="3 4">
    <name type="scientific">Vitis vinifera</name>
    <name type="common">Grape</name>
    <dbReference type="NCBI Taxonomy" id="29760"/>
    <lineage>
        <taxon>Eukaryota</taxon>
        <taxon>Viridiplantae</taxon>
        <taxon>Streptophyta</taxon>
        <taxon>Embryophyta</taxon>
        <taxon>Tracheophyta</taxon>
        <taxon>Spermatophyta</taxon>
        <taxon>Magnoliopsida</taxon>
        <taxon>eudicotyledons</taxon>
        <taxon>Gunneridae</taxon>
        <taxon>Pentapetalae</taxon>
        <taxon>rosids</taxon>
        <taxon>Vitales</taxon>
        <taxon>Vitaceae</taxon>
        <taxon>Viteae</taxon>
        <taxon>Vitis</taxon>
    </lineage>
</organism>
<gene>
    <name evidence="3" type="ORF">CK203_060992</name>
</gene>
<evidence type="ECO:0000313" key="4">
    <source>
        <dbReference type="Proteomes" id="UP000288805"/>
    </source>
</evidence>
<name>A0A438G6J7_VITVI</name>
<feature type="region of interest" description="Disordered" evidence="2">
    <location>
        <begin position="613"/>
        <end position="643"/>
    </location>
</feature>
<feature type="region of interest" description="Disordered" evidence="2">
    <location>
        <begin position="1"/>
        <end position="52"/>
    </location>
</feature>
<reference evidence="3 4" key="1">
    <citation type="journal article" date="2018" name="PLoS Genet.">
        <title>Population sequencing reveals clonal diversity and ancestral inbreeding in the grapevine cultivar Chardonnay.</title>
        <authorList>
            <person name="Roach M.J."/>
            <person name="Johnson D.L."/>
            <person name="Bohlmann J."/>
            <person name="van Vuuren H.J."/>
            <person name="Jones S.J."/>
            <person name="Pretorius I.S."/>
            <person name="Schmidt S.A."/>
            <person name="Borneman A.R."/>
        </authorList>
    </citation>
    <scope>NUCLEOTIDE SEQUENCE [LARGE SCALE GENOMIC DNA]</scope>
    <source>
        <strain evidence="4">cv. Chardonnay</strain>
        <tissue evidence="3">Leaf</tissue>
    </source>
</reference>
<dbReference type="Proteomes" id="UP000288805">
    <property type="component" value="Unassembled WGS sequence"/>
</dbReference>
<keyword evidence="1" id="KW-0175">Coiled coil</keyword>
<proteinExistence type="predicted"/>
<feature type="coiled-coil region" evidence="1">
    <location>
        <begin position="251"/>
        <end position="299"/>
    </location>
</feature>
<sequence>MRKVDARARKALLNEQEEKMQEGTLRKAPGDKWSAPTPPVGTPARKKKKKVLNKGKEIKLPTPLKEVVIPPPTFVKGIIIRTPDPSVLPSVSSGSRHIECLNGSGPSVPTARRLALLAEETTSVNQPGSPHPDADVTGASCTKMLPLMAPLTKETGLKVKVCLLANQTPLPLYRQLLIVQEDHPEGSETEMAEENPTAPVLVPDEGGSLVDDAACISASPFSYAELGEMLKRIPLGLDVAVPSSKIECRSLKKCQEDNEALRIELAEEKSREESTDVRLHEAEGEMAQLRGEVRQLRTEGGIETDYQKQVDKMYFFGYRCCMKKHGIKRDVPSILPIEEDSCARAFPMRAFLFSAIRMDAVSLVSSAQSKFLPNSAFASFCLPASIRIVGSPISIGMIASISYARAKGVFLVGRPGVFDKSIGRQESDAINLWTVVGYNGLGDSKAADDVLPYELGDILSLMLAYASASTHLLKLPHPFSSWASNTLANGPCAASEIGTCKGPLVQVSLDQGETGGLHPDLVCLLGLFGQIACPEVPYNVFRPLLVVCLACLNGIASGVSVTEGLACTCIGNNMASLMGREAAMPARGIMRHARILSFIFLLDVSYHELGITIDPEPRDGQSQGKGLEQEPTPDPDDREAPSTRKVHHSFSLDYLCWIAFREYSNTKSAITWPFMDNLVSTTTGGLGNKGEASGRHFEEPRLEGVAQDGQLHEAMFKFFKSTLTVFRPFTALLQLFVSSRRKGRSSSVKRAIKHPSATSLPVRRSLTPKAHLEGFNFMSYFLKRWKTSCKWRTCSSRVLLLTMISSIYTSTVRPTRGYLFFVSRRHGDLVVFGEGVQEGEHPLPSSGIHNLIYPWQRETVFWACFIEVGVIDAHPPFAFLFGYHHYICQPVRVLHFSDESGFQQLVNLIPDNFLSIRVKTPNPLSDRSCCWQDVKPMRGDGGMNSLHIRMRPCENVMALSEGILDVPGFFWRQEGTDIREVDLPILGKEAYHLMIRRGDGFHVVQPCAPQDNIEGTISPKEVVDAPLNPDKIRLGFSRPVRLRPMWLMTDACTRSTELPGSTRMRLTSKSPISRDRMRASRCGCNICVGSAGGKMIVPSMGRGSPLVIPGRMELTCSRTDVARNNLCLFRLESYFSSDGPPLI</sequence>